<accession>A0A815QF43</accession>
<dbReference type="AlphaFoldDB" id="A0A815QF43"/>
<evidence type="ECO:0000313" key="1">
    <source>
        <dbReference type="EMBL" id="CAF1463165.1"/>
    </source>
</evidence>
<evidence type="ECO:0000313" key="2">
    <source>
        <dbReference type="EMBL" id="CAF4332937.1"/>
    </source>
</evidence>
<evidence type="ECO:0000313" key="3">
    <source>
        <dbReference type="Proteomes" id="UP000663829"/>
    </source>
</evidence>
<dbReference type="Proteomes" id="UP000681722">
    <property type="component" value="Unassembled WGS sequence"/>
</dbReference>
<dbReference type="EMBL" id="CAJNOQ010020118">
    <property type="protein sequence ID" value="CAF1463165.1"/>
    <property type="molecule type" value="Genomic_DNA"/>
</dbReference>
<dbReference type="OrthoDB" id="10053695at2759"/>
<organism evidence="1 3">
    <name type="scientific">Didymodactylos carnosus</name>
    <dbReference type="NCBI Taxonomy" id="1234261"/>
    <lineage>
        <taxon>Eukaryota</taxon>
        <taxon>Metazoa</taxon>
        <taxon>Spiralia</taxon>
        <taxon>Gnathifera</taxon>
        <taxon>Rotifera</taxon>
        <taxon>Eurotatoria</taxon>
        <taxon>Bdelloidea</taxon>
        <taxon>Philodinida</taxon>
        <taxon>Philodinidae</taxon>
        <taxon>Didymodactylos</taxon>
    </lineage>
</organism>
<comment type="caution">
    <text evidence="1">The sequence shown here is derived from an EMBL/GenBank/DDBJ whole genome shotgun (WGS) entry which is preliminary data.</text>
</comment>
<dbReference type="EMBL" id="CAJOBC010085576">
    <property type="protein sequence ID" value="CAF4332937.1"/>
    <property type="molecule type" value="Genomic_DNA"/>
</dbReference>
<keyword evidence="3" id="KW-1185">Reference proteome</keyword>
<sequence>MASSMVTMKKCATCILNSDELKAKPGITSCAGCYQSFCLSHFNEHRQTLNDTLDSIALQRDALRSRIQELPANVSKEYLKVIDDWESTMLQKVTEAANNARQQNHQLIISEMERECGELTSKITSFRHNDNYFETDLQELQSTTEKLNKNLNDLSSLHHIQLNLPTLDCSNIIRIKSFETYSLPEITKRNDSSMVKSKKQYSSFIERFLTTQQPSTNITIETQGYVCASSSMLIYVDDQNPYSRYLYIFFFRRGSTSELEWKGSSVLDVQWSNQLQQFLILSSDSLVAVATSAATLQSEEVVPEMEMEWQYMTHWKDLCLMSDSSCRLFLYKMDKNLSTWFLLYCWSPPTTCAPDEEITAIGLNEHYIVLSIQCDDEYRFALYQHDMKHFSNVQLIRPCTTIQALPHGEWLLYDSTQKLYDVIDFELEQHEEPYLSSLKDIKCVVTCDETDKVLVVLLDKRATNQQSTNQASRKKQRFDYRGSKCDHYNIKTYMNDC</sequence>
<protein>
    <submittedName>
        <fullName evidence="1">Uncharacterized protein</fullName>
    </submittedName>
</protein>
<proteinExistence type="predicted"/>
<name>A0A815QF43_9BILA</name>
<reference evidence="1" key="1">
    <citation type="submission" date="2021-02" db="EMBL/GenBank/DDBJ databases">
        <authorList>
            <person name="Nowell W R."/>
        </authorList>
    </citation>
    <scope>NUCLEOTIDE SEQUENCE</scope>
</reference>
<dbReference type="Proteomes" id="UP000663829">
    <property type="component" value="Unassembled WGS sequence"/>
</dbReference>
<gene>
    <name evidence="1" type="ORF">GPM918_LOCUS35167</name>
    <name evidence="2" type="ORF">SRO942_LOCUS35881</name>
</gene>